<accession>A0A6A5U8B4</accession>
<organism evidence="2 3">
    <name type="scientific">Byssothecium circinans</name>
    <dbReference type="NCBI Taxonomy" id="147558"/>
    <lineage>
        <taxon>Eukaryota</taxon>
        <taxon>Fungi</taxon>
        <taxon>Dikarya</taxon>
        <taxon>Ascomycota</taxon>
        <taxon>Pezizomycotina</taxon>
        <taxon>Dothideomycetes</taxon>
        <taxon>Pleosporomycetidae</taxon>
        <taxon>Pleosporales</taxon>
        <taxon>Massarineae</taxon>
        <taxon>Massarinaceae</taxon>
        <taxon>Byssothecium</taxon>
    </lineage>
</organism>
<proteinExistence type="predicted"/>
<evidence type="ECO:0000313" key="3">
    <source>
        <dbReference type="Proteomes" id="UP000800035"/>
    </source>
</evidence>
<feature type="compositionally biased region" description="Gly residues" evidence="1">
    <location>
        <begin position="1"/>
        <end position="13"/>
    </location>
</feature>
<dbReference type="EMBL" id="ML976985">
    <property type="protein sequence ID" value="KAF1959126.1"/>
    <property type="molecule type" value="Genomic_DNA"/>
</dbReference>
<dbReference type="InterPro" id="IPR012338">
    <property type="entry name" value="Beta-lactam/transpept-like"/>
</dbReference>
<dbReference type="Proteomes" id="UP000800035">
    <property type="component" value="Unassembled WGS sequence"/>
</dbReference>
<evidence type="ECO:0000313" key="2">
    <source>
        <dbReference type="EMBL" id="KAF1959126.1"/>
    </source>
</evidence>
<dbReference type="AlphaFoldDB" id="A0A6A5U8B4"/>
<evidence type="ECO:0000256" key="1">
    <source>
        <dbReference type="SAM" id="MobiDB-lite"/>
    </source>
</evidence>
<evidence type="ECO:0008006" key="4">
    <source>
        <dbReference type="Google" id="ProtNLM"/>
    </source>
</evidence>
<name>A0A6A5U8B4_9PLEO</name>
<feature type="region of interest" description="Disordered" evidence="1">
    <location>
        <begin position="1"/>
        <end position="23"/>
    </location>
</feature>
<keyword evidence="3" id="KW-1185">Reference proteome</keyword>
<reference evidence="2" key="1">
    <citation type="journal article" date="2020" name="Stud. Mycol.">
        <title>101 Dothideomycetes genomes: a test case for predicting lifestyles and emergence of pathogens.</title>
        <authorList>
            <person name="Haridas S."/>
            <person name="Albert R."/>
            <person name="Binder M."/>
            <person name="Bloem J."/>
            <person name="Labutti K."/>
            <person name="Salamov A."/>
            <person name="Andreopoulos B."/>
            <person name="Baker S."/>
            <person name="Barry K."/>
            <person name="Bills G."/>
            <person name="Bluhm B."/>
            <person name="Cannon C."/>
            <person name="Castanera R."/>
            <person name="Culley D."/>
            <person name="Daum C."/>
            <person name="Ezra D."/>
            <person name="Gonzalez J."/>
            <person name="Henrissat B."/>
            <person name="Kuo A."/>
            <person name="Liang C."/>
            <person name="Lipzen A."/>
            <person name="Lutzoni F."/>
            <person name="Magnuson J."/>
            <person name="Mondo S."/>
            <person name="Nolan M."/>
            <person name="Ohm R."/>
            <person name="Pangilinan J."/>
            <person name="Park H.-J."/>
            <person name="Ramirez L."/>
            <person name="Alfaro M."/>
            <person name="Sun H."/>
            <person name="Tritt A."/>
            <person name="Yoshinaga Y."/>
            <person name="Zwiers L.-H."/>
            <person name="Turgeon B."/>
            <person name="Goodwin S."/>
            <person name="Spatafora J."/>
            <person name="Crous P."/>
            <person name="Grigoriev I."/>
        </authorList>
    </citation>
    <scope>NUCLEOTIDE SEQUENCE</scope>
    <source>
        <strain evidence="2">CBS 675.92</strain>
    </source>
</reference>
<gene>
    <name evidence="2" type="ORF">CC80DRAFT_545510</name>
</gene>
<dbReference type="Gene3D" id="3.40.710.10">
    <property type="entry name" value="DD-peptidase/beta-lactamase superfamily"/>
    <property type="match status" value="1"/>
</dbReference>
<dbReference type="OrthoDB" id="428260at2759"/>
<sequence>MGVEGTGYEGQSGGSVAAKKEGRKEGRFWGQSLKHRDDGGVIVPVDPVQTLLDTKERKEALPATPHHVFPLDKGLVSNVADLAHIFSILTPQNGGIDPITGTRILSAEAAREIRSAQLPEKIRNHSRNVRSTTMPDLALPKDLQAAHLDPEGSYGLACAVQGADRVLESGKRGRSKGTAYWYGAINLDYWIDGEKGIVVLLQGNFMPWNDEDWVEMVSGVEERIYAALD</sequence>
<dbReference type="SUPFAM" id="SSF56601">
    <property type="entry name" value="beta-lactamase/transpeptidase-like"/>
    <property type="match status" value="1"/>
</dbReference>
<protein>
    <recommendedName>
        <fullName evidence="4">Beta-lactamase/transpeptidase-like protein</fullName>
    </recommendedName>
</protein>